<dbReference type="EMBL" id="CALNXK010000006">
    <property type="protein sequence ID" value="CAH3037807.1"/>
    <property type="molecule type" value="Genomic_DNA"/>
</dbReference>
<dbReference type="SUPFAM" id="SSF56436">
    <property type="entry name" value="C-type lectin-like"/>
    <property type="match status" value="2"/>
</dbReference>
<dbReference type="SMART" id="SM00034">
    <property type="entry name" value="CLECT"/>
    <property type="match status" value="2"/>
</dbReference>
<feature type="disulfide bond" evidence="2">
    <location>
        <begin position="1230"/>
        <end position="1242"/>
    </location>
</feature>
<evidence type="ECO:0000313" key="7">
    <source>
        <dbReference type="EMBL" id="CAH3037807.1"/>
    </source>
</evidence>
<evidence type="ECO:0000256" key="3">
    <source>
        <dbReference type="SAM" id="Phobius"/>
    </source>
</evidence>
<feature type="disulfide bond" evidence="2">
    <location>
        <begin position="1237"/>
        <end position="1255"/>
    </location>
</feature>
<dbReference type="PROSITE" id="PS50068">
    <property type="entry name" value="LDLRA_2"/>
    <property type="match status" value="3"/>
</dbReference>
<feature type="disulfide bond" evidence="2">
    <location>
        <begin position="1249"/>
        <end position="1264"/>
    </location>
</feature>
<dbReference type="InterPro" id="IPR008979">
    <property type="entry name" value="Galactose-bd-like_sf"/>
</dbReference>
<dbReference type="CDD" id="cd00037">
    <property type="entry name" value="CLECT"/>
    <property type="match status" value="1"/>
</dbReference>
<feature type="disulfide bond" evidence="2">
    <location>
        <begin position="1268"/>
        <end position="1280"/>
    </location>
</feature>
<dbReference type="PANTHER" id="PTHR23282">
    <property type="entry name" value="APICAL ENDOSOMAL GLYCOPROTEIN PRECURSOR"/>
    <property type="match status" value="1"/>
</dbReference>
<dbReference type="PRINTS" id="PR00261">
    <property type="entry name" value="LDLRECEPTOR"/>
</dbReference>
<proteinExistence type="predicted"/>
<comment type="caution">
    <text evidence="2">Lacks conserved residue(s) required for the propagation of feature annotation.</text>
</comment>
<dbReference type="Pfam" id="PF00057">
    <property type="entry name" value="Ldl_recept_a"/>
    <property type="match status" value="3"/>
</dbReference>
<reference evidence="7 8" key="1">
    <citation type="submission" date="2022-05" db="EMBL/GenBank/DDBJ databases">
        <authorList>
            <consortium name="Genoscope - CEA"/>
            <person name="William W."/>
        </authorList>
    </citation>
    <scope>NUCLEOTIDE SEQUENCE [LARGE SCALE GENOMIC DNA]</scope>
</reference>
<keyword evidence="3" id="KW-0472">Membrane</keyword>
<dbReference type="InterPro" id="IPR002172">
    <property type="entry name" value="LDrepeatLR_classA_rpt"/>
</dbReference>
<comment type="caution">
    <text evidence="7">The sequence shown here is derived from an EMBL/GenBank/DDBJ whole genome shotgun (WGS) entry which is preliminary data.</text>
</comment>
<organism evidence="7 8">
    <name type="scientific">Porites lobata</name>
    <dbReference type="NCBI Taxonomy" id="104759"/>
    <lineage>
        <taxon>Eukaryota</taxon>
        <taxon>Metazoa</taxon>
        <taxon>Cnidaria</taxon>
        <taxon>Anthozoa</taxon>
        <taxon>Hexacorallia</taxon>
        <taxon>Scleractinia</taxon>
        <taxon>Fungiina</taxon>
        <taxon>Poritidae</taxon>
        <taxon>Porites</taxon>
    </lineage>
</organism>
<dbReference type="InterPro" id="IPR016186">
    <property type="entry name" value="C-type_lectin-like/link_sf"/>
</dbReference>
<dbReference type="SUPFAM" id="SSF49899">
    <property type="entry name" value="Concanavalin A-like lectins/glucanases"/>
    <property type="match status" value="3"/>
</dbReference>
<dbReference type="SUPFAM" id="SSF57424">
    <property type="entry name" value="LDL receptor-like module"/>
    <property type="match status" value="3"/>
</dbReference>
<sequence length="1468" mass="165131">FCRERREKVGSMSSFNSLLIFIITLFKVLLYQPFARCSSSYPHLVLDCDFDDSTFCQWANENSGKSKFNWTLKSGQTPSWGTGPISDVSGNGKYAYLEASFPRQHGDSVRLLSPVMQGAKCMSFMYHMYGSSMGSLIIYMKTNGNETVEWIKTGNHPNQWLEAVIFLNSSAPFQIVVEGVTGISYSSDVAIDNIAFRNGSCERLVTRSLYAFIKEDATDFKFDRIPAHSGWVYQFTVHALQTRNISTDVMYFVYPANTVHCAKSVTQELSLDDLSCFPRDFFFSSRTFQPHYKKLLLLNRGEKLPHGIALEEYDNCCSQTVIGHFFANVSLDQQNACPPGWRNLGESCLRVQIKPKETWKDARFECHNRGGGLAVLENVVKPQTLSSLSRFMDEYLEEQVYFFVGAYAISDGRWITARKQLFPAQSLLWGPSEPSGDGWCTDLIFGEKWNSNWKGKGWRINDENCLSKEGFVCQKPKTTAGSTCNSGWFEVDDLCFGVFAGNSFAREWNKARQVCLKLGGELAVVKTEIERKIIGDHLTNIAKRYPGDNIKVFLGIRKFGTWHWLDGNNISTSIWHSGYPDVLWSGECGVLAKLSPGWKLAQESCLYTFGFICETDERRFLVGWQSIDSSCHVNSRGKPFHALDGNIASCFTVKGQKDQPAWWSVTLQRRAFVSKIWIVNRLGCCLAEMPKNNVILRNSVETEKANCKVYSWKDRQKTLMICEPLISASNLTIKKDGVGDLRICEVMITAIESEDSLHGVLQELWYNIRSGTITSLRADSRFPSNPDVVNILQQFDAPFNFHTDYGQRLTAYLQVPESGNYSFFVACDDTCELWLHTESEEHVEKIKDDESSGKLRLIKLDYWTAHNQWDKFPSQQTSQEIWLSKCKLYSLELLMKQSGVSDCASVGMKLPNGTYKSPITEDHLFWVRPGVGYIDFQITSIPKKVTLKAGQKLLIQANYKYCCRGLYCPGCPNRLYLRFGEQRILVHNDLPMDCQERHFNTSLDTFQQEGTYQINVSYGLVDTLSYTTEVSREIKEVYISAILVEGCSFISDLCSWKSKNNGWTLSSSDKGILARFDGKVAVLESPWVSKNIIYEKTGLCLSFSYLLSAYSGSSISFVLLTSSNVSLWSLHGYQGQTWLTGQVSFIARDDFKVLVVAIRKQPSGINSVAIKNISIDTKQCERLPLHSVPGFVCKSKSGFQCDNGQCVSKDLVCDGDIACMDSSDEKNCKCLASDFVCPTGECLDVENLCDSRKDCKDGTDEARCGQSCSEDAFSCAGGGCVPWSLTCDGEKNCEDETDEPPICGSSHCPLVNLSCDWSNYTDSLNSYPCVGNKDKCDFEDGLCDMEQVNWRVWSGSTPTKNTGPDYDHTTFLPEGKYLFLEASDHKADETAVLTSSIIGPGKSTCVQFWYHMKGKDIGSLKVYIQTNETKTLVWNTTGEQGGKWNFGQVGYKGDSKSYEVRESLQQIT</sequence>
<dbReference type="SMART" id="SM00192">
    <property type="entry name" value="LDLa"/>
    <property type="match status" value="3"/>
</dbReference>
<feature type="domain" description="C-type lectin" evidence="4">
    <location>
        <begin position="491"/>
        <end position="614"/>
    </location>
</feature>
<evidence type="ECO:0000256" key="2">
    <source>
        <dbReference type="PROSITE-ProRule" id="PRU00124"/>
    </source>
</evidence>
<protein>
    <submittedName>
        <fullName evidence="7">Uncharacterized protein</fullName>
    </submittedName>
</protein>
<dbReference type="InterPro" id="IPR001304">
    <property type="entry name" value="C-type_lectin-like"/>
</dbReference>
<feature type="domain" description="PA14" evidence="6">
    <location>
        <begin position="755"/>
        <end position="923"/>
    </location>
</feature>
<dbReference type="PROSITE" id="PS00740">
    <property type="entry name" value="MAM_1"/>
    <property type="match status" value="1"/>
</dbReference>
<dbReference type="CDD" id="cd00112">
    <property type="entry name" value="LDLa"/>
    <property type="match status" value="3"/>
</dbReference>
<dbReference type="PROSITE" id="PS01209">
    <property type="entry name" value="LDLRA_1"/>
    <property type="match status" value="2"/>
</dbReference>
<dbReference type="SMART" id="SM00137">
    <property type="entry name" value="MAM"/>
    <property type="match status" value="3"/>
</dbReference>
<evidence type="ECO:0000313" key="8">
    <source>
        <dbReference type="Proteomes" id="UP001159405"/>
    </source>
</evidence>
<accession>A0ABN8MZB1</accession>
<gene>
    <name evidence="7" type="ORF">PLOB_00039264</name>
</gene>
<dbReference type="PANTHER" id="PTHR23282:SF146">
    <property type="entry name" value="RT07201P-RELATED"/>
    <property type="match status" value="1"/>
</dbReference>
<dbReference type="PROSITE" id="PS50041">
    <property type="entry name" value="C_TYPE_LECTIN_2"/>
    <property type="match status" value="2"/>
</dbReference>
<dbReference type="InterPro" id="IPR013320">
    <property type="entry name" value="ConA-like_dom_sf"/>
</dbReference>
<evidence type="ECO:0000256" key="1">
    <source>
        <dbReference type="ARBA" id="ARBA00023157"/>
    </source>
</evidence>
<dbReference type="InterPro" id="IPR016187">
    <property type="entry name" value="CTDL_fold"/>
</dbReference>
<feature type="disulfide bond" evidence="2">
    <location>
        <begin position="1201"/>
        <end position="1219"/>
    </location>
</feature>
<dbReference type="Gene3D" id="3.10.100.10">
    <property type="entry name" value="Mannose-Binding Protein A, subunit A"/>
    <property type="match status" value="2"/>
</dbReference>
<keyword evidence="3" id="KW-0812">Transmembrane</keyword>
<dbReference type="PROSITE" id="PS51820">
    <property type="entry name" value="PA14"/>
    <property type="match status" value="1"/>
</dbReference>
<dbReference type="Pfam" id="PF00629">
    <property type="entry name" value="MAM"/>
    <property type="match status" value="3"/>
</dbReference>
<name>A0ABN8MZB1_9CNID</name>
<dbReference type="Proteomes" id="UP001159405">
    <property type="component" value="Unassembled WGS sequence"/>
</dbReference>
<feature type="non-terminal residue" evidence="7">
    <location>
        <position position="1"/>
    </location>
</feature>
<dbReference type="SUPFAM" id="SSF56988">
    <property type="entry name" value="Anthrax protective antigen"/>
    <property type="match status" value="1"/>
</dbReference>
<keyword evidence="8" id="KW-1185">Reference proteome</keyword>
<feature type="transmembrane region" description="Helical" evidence="3">
    <location>
        <begin position="12"/>
        <end position="31"/>
    </location>
</feature>
<dbReference type="PROSITE" id="PS50060">
    <property type="entry name" value="MAM_2"/>
    <property type="match status" value="3"/>
</dbReference>
<keyword evidence="1 2" id="KW-1015">Disulfide bond</keyword>
<dbReference type="Gene3D" id="2.60.120.260">
    <property type="entry name" value="Galactose-binding domain-like"/>
    <property type="match status" value="1"/>
</dbReference>
<evidence type="ECO:0000259" key="6">
    <source>
        <dbReference type="PROSITE" id="PS51820"/>
    </source>
</evidence>
<dbReference type="InterPro" id="IPR051560">
    <property type="entry name" value="MAM_domain-containing"/>
</dbReference>
<dbReference type="InterPro" id="IPR023415">
    <property type="entry name" value="LDLR_class-A_CS"/>
</dbReference>
<dbReference type="Gene3D" id="2.60.120.200">
    <property type="match status" value="3"/>
</dbReference>
<dbReference type="CDD" id="cd06263">
    <property type="entry name" value="MAM"/>
    <property type="match status" value="2"/>
</dbReference>
<feature type="domain" description="MAM" evidence="5">
    <location>
        <begin position="1334"/>
        <end position="1460"/>
    </location>
</feature>
<dbReference type="Pfam" id="PF00059">
    <property type="entry name" value="Lectin_C"/>
    <property type="match status" value="2"/>
</dbReference>
<dbReference type="InterPro" id="IPR037524">
    <property type="entry name" value="PA14/GLEYA"/>
</dbReference>
<evidence type="ECO:0000259" key="4">
    <source>
        <dbReference type="PROSITE" id="PS50041"/>
    </source>
</evidence>
<feature type="disulfide bond" evidence="2">
    <location>
        <begin position="1213"/>
        <end position="1228"/>
    </location>
</feature>
<feature type="domain" description="MAM" evidence="5">
    <location>
        <begin position="46"/>
        <end position="203"/>
    </location>
</feature>
<feature type="domain" description="C-type lectin" evidence="4">
    <location>
        <begin position="344"/>
        <end position="474"/>
    </location>
</feature>
<feature type="domain" description="MAM" evidence="5">
    <location>
        <begin position="1078"/>
        <end position="1182"/>
    </location>
</feature>
<keyword evidence="3" id="KW-1133">Transmembrane helix</keyword>
<dbReference type="InterPro" id="IPR036055">
    <property type="entry name" value="LDL_receptor-like_sf"/>
</dbReference>
<feature type="disulfide bond" evidence="2">
    <location>
        <begin position="1275"/>
        <end position="1293"/>
    </location>
</feature>
<dbReference type="InterPro" id="IPR000998">
    <property type="entry name" value="MAM_dom"/>
</dbReference>
<dbReference type="SUPFAM" id="SSF49785">
    <property type="entry name" value="Galactose-binding domain-like"/>
    <property type="match status" value="1"/>
</dbReference>
<dbReference type="Gene3D" id="4.10.400.10">
    <property type="entry name" value="Low-density Lipoprotein Receptor"/>
    <property type="match status" value="3"/>
</dbReference>
<evidence type="ECO:0000259" key="5">
    <source>
        <dbReference type="PROSITE" id="PS50060"/>
    </source>
</evidence>